<comment type="caution">
    <text evidence="1">The sequence shown here is derived from an EMBL/GenBank/DDBJ whole genome shotgun (WGS) entry which is preliminary data.</text>
</comment>
<dbReference type="Gene3D" id="3.40.50.1000">
    <property type="entry name" value="HAD superfamily/HAD-like"/>
    <property type="match status" value="1"/>
</dbReference>
<dbReference type="PANTHER" id="PTHR19288">
    <property type="entry name" value="4-NITROPHENYLPHOSPHATASE-RELATED"/>
    <property type="match status" value="1"/>
</dbReference>
<dbReference type="InterPro" id="IPR027706">
    <property type="entry name" value="PGP_Pase"/>
</dbReference>
<dbReference type="Pfam" id="PF09419">
    <property type="entry name" value="PGP_phosphatase"/>
    <property type="match status" value="1"/>
</dbReference>
<dbReference type="EMBL" id="DVFU01000081">
    <property type="protein sequence ID" value="HIQ64936.1"/>
    <property type="molecule type" value="Genomic_DNA"/>
</dbReference>
<dbReference type="PANTHER" id="PTHR19288:SF25">
    <property type="entry name" value="PHOSPHATIDYLGLYCEROPHOSPHATASE GEP4, MITOCHONDRIAL"/>
    <property type="match status" value="1"/>
</dbReference>
<reference evidence="1" key="1">
    <citation type="submission" date="2020-10" db="EMBL/GenBank/DDBJ databases">
        <authorList>
            <person name="Gilroy R."/>
        </authorList>
    </citation>
    <scope>NUCLEOTIDE SEQUENCE</scope>
    <source>
        <strain evidence="1">CHK165-10780</strain>
    </source>
</reference>
<protein>
    <submittedName>
        <fullName evidence="1">YqeG family HAD IIIA-type phosphatase</fullName>
    </submittedName>
</protein>
<evidence type="ECO:0000313" key="1">
    <source>
        <dbReference type="EMBL" id="HIQ64936.1"/>
    </source>
</evidence>
<dbReference type="NCBIfam" id="TIGR01662">
    <property type="entry name" value="HAD-SF-IIIA"/>
    <property type="match status" value="1"/>
</dbReference>
<dbReference type="GO" id="GO:0008962">
    <property type="term" value="F:phosphatidylglycerophosphatase activity"/>
    <property type="evidence" value="ECO:0007669"/>
    <property type="project" value="InterPro"/>
</dbReference>
<dbReference type="GO" id="GO:0005737">
    <property type="term" value="C:cytoplasm"/>
    <property type="evidence" value="ECO:0007669"/>
    <property type="project" value="TreeGrafter"/>
</dbReference>
<dbReference type="Proteomes" id="UP000886725">
    <property type="component" value="Unassembled WGS sequence"/>
</dbReference>
<organism evidence="1 2">
    <name type="scientific">Candidatus Faecenecus gallistercoris</name>
    <dbReference type="NCBI Taxonomy" id="2840793"/>
    <lineage>
        <taxon>Bacteria</taxon>
        <taxon>Bacillati</taxon>
        <taxon>Bacillota</taxon>
        <taxon>Bacillota incertae sedis</taxon>
        <taxon>Candidatus Faecenecus</taxon>
    </lineage>
</organism>
<dbReference type="InterPro" id="IPR036412">
    <property type="entry name" value="HAD-like_sf"/>
</dbReference>
<dbReference type="NCBIfam" id="TIGR01668">
    <property type="entry name" value="YqeG_hyp_ppase"/>
    <property type="match status" value="1"/>
</dbReference>
<dbReference type="InterPro" id="IPR006549">
    <property type="entry name" value="HAD-SF_hydro_IIIA"/>
</dbReference>
<proteinExistence type="predicted"/>
<sequence>MKKYIPKMYQKSIFDVPYSKLKSLGIRCLIFDIDNTIAKIDEEVPNQKTTKWMQKLKKEFTVILISNNTKGRVAKVAEHLQVDYISLAMKPSTSGLSRIKRKYGFEKSQMAMIGDQLFTDIVAGNRYGILTILVDPTAKEDLKITSLNRKLEAYVMNKKGTRLKRGKFYE</sequence>
<gene>
    <name evidence="1" type="ORF">IAC85_04265</name>
</gene>
<name>A0A9D0Z0S0_9FIRM</name>
<evidence type="ECO:0000313" key="2">
    <source>
        <dbReference type="Proteomes" id="UP000886725"/>
    </source>
</evidence>
<dbReference type="AlphaFoldDB" id="A0A9D0Z0S0"/>
<dbReference type="InterPro" id="IPR010021">
    <property type="entry name" value="PGPP1/Gep4"/>
</dbReference>
<reference evidence="1" key="2">
    <citation type="journal article" date="2021" name="PeerJ">
        <title>Extensive microbial diversity within the chicken gut microbiome revealed by metagenomics and culture.</title>
        <authorList>
            <person name="Gilroy R."/>
            <person name="Ravi A."/>
            <person name="Getino M."/>
            <person name="Pursley I."/>
            <person name="Horton D.L."/>
            <person name="Alikhan N.F."/>
            <person name="Baker D."/>
            <person name="Gharbi K."/>
            <person name="Hall N."/>
            <person name="Watson M."/>
            <person name="Adriaenssens E.M."/>
            <person name="Foster-Nyarko E."/>
            <person name="Jarju S."/>
            <person name="Secka A."/>
            <person name="Antonio M."/>
            <person name="Oren A."/>
            <person name="Chaudhuri R.R."/>
            <person name="La Ragione R."/>
            <person name="Hildebrand F."/>
            <person name="Pallen M.J."/>
        </authorList>
    </citation>
    <scope>NUCLEOTIDE SEQUENCE</scope>
    <source>
        <strain evidence="1">CHK165-10780</strain>
    </source>
</reference>
<accession>A0A9D0Z0S0</accession>
<dbReference type="SUPFAM" id="SSF56784">
    <property type="entry name" value="HAD-like"/>
    <property type="match status" value="1"/>
</dbReference>
<dbReference type="InterPro" id="IPR023214">
    <property type="entry name" value="HAD_sf"/>
</dbReference>